<comment type="similarity">
    <text evidence="4 12">Belongs to the DHPS family.</text>
</comment>
<keyword evidence="10 12" id="KW-0289">Folate biosynthesis</keyword>
<comment type="pathway">
    <text evidence="3 12">Cofactor biosynthesis; tetrahydrofolate biosynthesis; 7,8-dihydrofolate from 2-amino-4-hydroxy-6-hydroxymethyl-7,8-dihydropteridine diphosphate and 4-aminobenzoate: step 1/2.</text>
</comment>
<dbReference type="InterPro" id="IPR006390">
    <property type="entry name" value="DHP_synth_dom"/>
</dbReference>
<dbReference type="GO" id="GO:0004156">
    <property type="term" value="F:dihydropteroate synthase activity"/>
    <property type="evidence" value="ECO:0007669"/>
    <property type="project" value="UniProtKB-EC"/>
</dbReference>
<evidence type="ECO:0000256" key="5">
    <source>
        <dbReference type="ARBA" id="ARBA00012458"/>
    </source>
</evidence>
<organism evidence="14 15">
    <name type="scientific">Rubinisphaera brasiliensis (strain ATCC 49424 / DSM 5305 / JCM 21570 / IAM 15109 / NBRC 103401 / IFAM 1448)</name>
    <name type="common">Planctomyces brasiliensis</name>
    <dbReference type="NCBI Taxonomy" id="756272"/>
    <lineage>
        <taxon>Bacteria</taxon>
        <taxon>Pseudomonadati</taxon>
        <taxon>Planctomycetota</taxon>
        <taxon>Planctomycetia</taxon>
        <taxon>Planctomycetales</taxon>
        <taxon>Planctomycetaceae</taxon>
        <taxon>Rubinisphaera</taxon>
    </lineage>
</organism>
<dbReference type="InterPro" id="IPR045031">
    <property type="entry name" value="DHP_synth-like"/>
</dbReference>
<evidence type="ECO:0000256" key="3">
    <source>
        <dbReference type="ARBA" id="ARBA00004763"/>
    </source>
</evidence>
<dbReference type="PROSITE" id="PS00793">
    <property type="entry name" value="DHPS_2"/>
    <property type="match status" value="1"/>
</dbReference>
<dbReference type="GO" id="GO:0046656">
    <property type="term" value="P:folic acid biosynthetic process"/>
    <property type="evidence" value="ECO:0007669"/>
    <property type="project" value="UniProtKB-KW"/>
</dbReference>
<reference evidence="15" key="1">
    <citation type="submission" date="2011-02" db="EMBL/GenBank/DDBJ databases">
        <title>The complete genome of Planctomyces brasiliensis DSM 5305.</title>
        <authorList>
            <person name="Lucas S."/>
            <person name="Copeland A."/>
            <person name="Lapidus A."/>
            <person name="Bruce D."/>
            <person name="Goodwin L."/>
            <person name="Pitluck S."/>
            <person name="Kyrpides N."/>
            <person name="Mavromatis K."/>
            <person name="Pagani I."/>
            <person name="Ivanova N."/>
            <person name="Ovchinnikova G."/>
            <person name="Lu M."/>
            <person name="Detter J.C."/>
            <person name="Han C."/>
            <person name="Land M."/>
            <person name="Hauser L."/>
            <person name="Markowitz V."/>
            <person name="Cheng J.-F."/>
            <person name="Hugenholtz P."/>
            <person name="Woyke T."/>
            <person name="Wu D."/>
            <person name="Tindall B."/>
            <person name="Pomrenke H.G."/>
            <person name="Brambilla E."/>
            <person name="Klenk H.-P."/>
            <person name="Eisen J.A."/>
        </authorList>
    </citation>
    <scope>NUCLEOTIDE SEQUENCE [LARGE SCALE GENOMIC DNA]</scope>
    <source>
        <strain evidence="15">ATCC 49424 / DSM 5305 / JCM 21570 / IAM 15109 / NBRC 103401 / IFAM 1448</strain>
    </source>
</reference>
<dbReference type="InterPro" id="IPR000489">
    <property type="entry name" value="Pterin-binding_dom"/>
</dbReference>
<evidence type="ECO:0000256" key="2">
    <source>
        <dbReference type="ARBA" id="ARBA00001946"/>
    </source>
</evidence>
<comment type="function">
    <text evidence="12">Catalyzes the condensation of para-aminobenzoate (pABA) with 6-hydroxymethyl-7,8-dihydropterin diphosphate (DHPt-PP) to form 7,8-dihydropteroate (H2Pte), the immediate precursor of folate derivatives.</text>
</comment>
<dbReference type="Gene3D" id="3.20.20.20">
    <property type="entry name" value="Dihydropteroate synthase-like"/>
    <property type="match status" value="1"/>
</dbReference>
<evidence type="ECO:0000256" key="9">
    <source>
        <dbReference type="ARBA" id="ARBA00022842"/>
    </source>
</evidence>
<accession>F0SSZ5</accession>
<dbReference type="Pfam" id="PF00809">
    <property type="entry name" value="Pterin_bind"/>
    <property type="match status" value="1"/>
</dbReference>
<keyword evidence="9 12" id="KW-0460">Magnesium</keyword>
<dbReference type="PANTHER" id="PTHR20941:SF1">
    <property type="entry name" value="FOLIC ACID SYNTHESIS PROTEIN FOL1"/>
    <property type="match status" value="1"/>
</dbReference>
<evidence type="ECO:0000256" key="6">
    <source>
        <dbReference type="ARBA" id="ARBA00016919"/>
    </source>
</evidence>
<evidence type="ECO:0000256" key="4">
    <source>
        <dbReference type="ARBA" id="ARBA00009503"/>
    </source>
</evidence>
<evidence type="ECO:0000313" key="14">
    <source>
        <dbReference type="EMBL" id="ADY58150.1"/>
    </source>
</evidence>
<protein>
    <recommendedName>
        <fullName evidence="6 12">Dihydropteroate synthase</fullName>
        <shortName evidence="12">DHPS</shortName>
        <ecNumber evidence="5 12">2.5.1.15</ecNumber>
    </recommendedName>
    <alternativeName>
        <fullName evidence="11 12">Dihydropteroate pyrophosphorylase</fullName>
    </alternativeName>
</protein>
<feature type="domain" description="Pterin-binding" evidence="13">
    <location>
        <begin position="18"/>
        <end position="271"/>
    </location>
</feature>
<dbReference type="EMBL" id="CP002546">
    <property type="protein sequence ID" value="ADY58150.1"/>
    <property type="molecule type" value="Genomic_DNA"/>
</dbReference>
<dbReference type="RefSeq" id="WP_013626894.1">
    <property type="nucleotide sequence ID" value="NC_015174.1"/>
</dbReference>
<dbReference type="EC" id="2.5.1.15" evidence="5 12"/>
<dbReference type="InterPro" id="IPR011005">
    <property type="entry name" value="Dihydropteroate_synth-like_sf"/>
</dbReference>
<evidence type="ECO:0000256" key="8">
    <source>
        <dbReference type="ARBA" id="ARBA00022723"/>
    </source>
</evidence>
<dbReference type="CDD" id="cd00739">
    <property type="entry name" value="DHPS"/>
    <property type="match status" value="1"/>
</dbReference>
<dbReference type="eggNOG" id="COG0294">
    <property type="taxonomic scope" value="Bacteria"/>
</dbReference>
<dbReference type="NCBIfam" id="TIGR01496">
    <property type="entry name" value="DHPS"/>
    <property type="match status" value="1"/>
</dbReference>
<dbReference type="KEGG" id="pbs:Plabr_0523"/>
<evidence type="ECO:0000313" key="15">
    <source>
        <dbReference type="Proteomes" id="UP000006860"/>
    </source>
</evidence>
<dbReference type="GO" id="GO:0046872">
    <property type="term" value="F:metal ion binding"/>
    <property type="evidence" value="ECO:0007669"/>
    <property type="project" value="UniProtKB-KW"/>
</dbReference>
<evidence type="ECO:0000256" key="11">
    <source>
        <dbReference type="ARBA" id="ARBA00030193"/>
    </source>
</evidence>
<dbReference type="PROSITE" id="PS00792">
    <property type="entry name" value="DHPS_1"/>
    <property type="match status" value="1"/>
</dbReference>
<evidence type="ECO:0000259" key="13">
    <source>
        <dbReference type="PROSITE" id="PS50972"/>
    </source>
</evidence>
<evidence type="ECO:0000256" key="10">
    <source>
        <dbReference type="ARBA" id="ARBA00022909"/>
    </source>
</evidence>
<dbReference type="HOGENOM" id="CLU_008023_0_2_0"/>
<evidence type="ECO:0000256" key="7">
    <source>
        <dbReference type="ARBA" id="ARBA00022679"/>
    </source>
</evidence>
<keyword evidence="15" id="KW-1185">Reference proteome</keyword>
<dbReference type="AlphaFoldDB" id="F0SSZ5"/>
<dbReference type="SUPFAM" id="SSF51717">
    <property type="entry name" value="Dihydropteroate synthetase-like"/>
    <property type="match status" value="1"/>
</dbReference>
<dbReference type="UniPathway" id="UPA00077">
    <property type="reaction ID" value="UER00156"/>
</dbReference>
<evidence type="ECO:0000256" key="12">
    <source>
        <dbReference type="RuleBase" id="RU361205"/>
    </source>
</evidence>
<dbReference type="GO" id="GO:0046654">
    <property type="term" value="P:tetrahydrofolate biosynthetic process"/>
    <property type="evidence" value="ECO:0007669"/>
    <property type="project" value="UniProtKB-UniPathway"/>
</dbReference>
<proteinExistence type="inferred from homology"/>
<gene>
    <name evidence="14" type="ordered locus">Plabr_0523</name>
</gene>
<dbReference type="Proteomes" id="UP000006860">
    <property type="component" value="Chromosome"/>
</dbReference>
<sequence length="283" mass="31137">MLLPWCFGKRQWTLGDRPRLMGIVNVTPDSFSDGGNFLDPQRAVDHALQLVEEGADILDLGGESTRPGAEPVSLDVELRRVLPVVELLAEQTDVPLSIDTTKAEVARRCLQAGAEIINDISGLTFDDGMPEVCAEYEAGIVCMHIKGTPQTMQQDPSYEDCVQEIRDWLQARLEFLESRGLKAEQTIIDPGIGFGKTAEHNLTLLSSVQLFRALGRPVLVGHSRKRFLKKVIGRDVDERLAGTVGVAIALAAQQTDIIRVHDVAAVRDSITAYRTVMQQIPMP</sequence>
<dbReference type="GO" id="GO:0005829">
    <property type="term" value="C:cytosol"/>
    <property type="evidence" value="ECO:0007669"/>
    <property type="project" value="TreeGrafter"/>
</dbReference>
<comment type="catalytic activity">
    <reaction evidence="1">
        <text>(7,8-dihydropterin-6-yl)methyl diphosphate + 4-aminobenzoate = 7,8-dihydropteroate + diphosphate</text>
        <dbReference type="Rhea" id="RHEA:19949"/>
        <dbReference type="ChEBI" id="CHEBI:17836"/>
        <dbReference type="ChEBI" id="CHEBI:17839"/>
        <dbReference type="ChEBI" id="CHEBI:33019"/>
        <dbReference type="ChEBI" id="CHEBI:72950"/>
        <dbReference type="EC" id="2.5.1.15"/>
    </reaction>
</comment>
<dbReference type="FunFam" id="3.20.20.20:FF:000006">
    <property type="entry name" value="Dihydropteroate synthase"/>
    <property type="match status" value="1"/>
</dbReference>
<keyword evidence="8 12" id="KW-0479">Metal-binding</keyword>
<dbReference type="PANTHER" id="PTHR20941">
    <property type="entry name" value="FOLATE SYNTHESIS PROTEINS"/>
    <property type="match status" value="1"/>
</dbReference>
<comment type="cofactor">
    <cofactor evidence="2 12">
        <name>Mg(2+)</name>
        <dbReference type="ChEBI" id="CHEBI:18420"/>
    </cofactor>
</comment>
<name>F0SSZ5_RUBBR</name>
<keyword evidence="7 12" id="KW-0808">Transferase</keyword>
<dbReference type="STRING" id="756272.Plabr_0523"/>
<dbReference type="PROSITE" id="PS50972">
    <property type="entry name" value="PTERIN_BINDING"/>
    <property type="match status" value="1"/>
</dbReference>
<evidence type="ECO:0000256" key="1">
    <source>
        <dbReference type="ARBA" id="ARBA00000012"/>
    </source>
</evidence>